<evidence type="ECO:0000313" key="3">
    <source>
        <dbReference type="Proteomes" id="UP000516437"/>
    </source>
</evidence>
<comment type="caution">
    <text evidence="2">The sequence shown here is derived from an EMBL/GenBank/DDBJ whole genome shotgun (WGS) entry which is preliminary data.</text>
</comment>
<gene>
    <name evidence="2" type="ORF">CJ030_MR8G012779</name>
</gene>
<accession>A0A6A1UYG8</accession>
<dbReference type="Proteomes" id="UP000516437">
    <property type="component" value="Chromosome 8"/>
</dbReference>
<sequence>MKRAFMDSRQSRPIDEKARVQFKYQGLLQDYLDLQKEFVSKKKRLQAAKRRRENLLAEVRFLRQRQKYFLNLQPPKGEPEFAQQRTSDICNPLLACEKSYNVNEAVLNHRSPVLDMKLISNDEEQDSDRKEHIVGEPLRVKQKPKNYFIDSKRVGKKKISFQDQVALKV</sequence>
<keyword evidence="3" id="KW-1185">Reference proteome</keyword>
<dbReference type="PANTHER" id="PTHR34807">
    <property type="entry name" value="OS08G0270800 PROTEIN"/>
    <property type="match status" value="1"/>
</dbReference>
<organism evidence="2 3">
    <name type="scientific">Morella rubra</name>
    <name type="common">Chinese bayberry</name>
    <dbReference type="NCBI Taxonomy" id="262757"/>
    <lineage>
        <taxon>Eukaryota</taxon>
        <taxon>Viridiplantae</taxon>
        <taxon>Streptophyta</taxon>
        <taxon>Embryophyta</taxon>
        <taxon>Tracheophyta</taxon>
        <taxon>Spermatophyta</taxon>
        <taxon>Magnoliopsida</taxon>
        <taxon>eudicotyledons</taxon>
        <taxon>Gunneridae</taxon>
        <taxon>Pentapetalae</taxon>
        <taxon>rosids</taxon>
        <taxon>fabids</taxon>
        <taxon>Fagales</taxon>
        <taxon>Myricaceae</taxon>
        <taxon>Morella</taxon>
    </lineage>
</organism>
<keyword evidence="1" id="KW-0175">Coiled coil</keyword>
<evidence type="ECO:0000313" key="2">
    <source>
        <dbReference type="EMBL" id="KAB1204707.1"/>
    </source>
</evidence>
<dbReference type="PANTHER" id="PTHR34807:SF6">
    <property type="entry name" value="MYB-CC TYPE TRANSCRIPTION FACTOR LHEQLE-CONTAINING DOMAIN-CONTAINING PROTEIN"/>
    <property type="match status" value="1"/>
</dbReference>
<reference evidence="2 3" key="1">
    <citation type="journal article" date="2019" name="Plant Biotechnol. J.">
        <title>The red bayberry genome and genetic basis of sex determination.</title>
        <authorList>
            <person name="Jia H.M."/>
            <person name="Jia H.J."/>
            <person name="Cai Q.L."/>
            <person name="Wang Y."/>
            <person name="Zhao H.B."/>
            <person name="Yang W.F."/>
            <person name="Wang G.Y."/>
            <person name="Li Y.H."/>
            <person name="Zhan D.L."/>
            <person name="Shen Y.T."/>
            <person name="Niu Q.F."/>
            <person name="Chang L."/>
            <person name="Qiu J."/>
            <person name="Zhao L."/>
            <person name="Xie H.B."/>
            <person name="Fu W.Y."/>
            <person name="Jin J."/>
            <person name="Li X.W."/>
            <person name="Jiao Y."/>
            <person name="Zhou C.C."/>
            <person name="Tu T."/>
            <person name="Chai C.Y."/>
            <person name="Gao J.L."/>
            <person name="Fan L.J."/>
            <person name="van de Weg E."/>
            <person name="Wang J.Y."/>
            <person name="Gao Z.S."/>
        </authorList>
    </citation>
    <scope>NUCLEOTIDE SEQUENCE [LARGE SCALE GENOMIC DNA]</scope>
    <source>
        <tissue evidence="2">Leaves</tissue>
    </source>
</reference>
<proteinExistence type="predicted"/>
<name>A0A6A1UYG8_9ROSI</name>
<dbReference type="OrthoDB" id="1295445at2759"/>
<feature type="coiled-coil region" evidence="1">
    <location>
        <begin position="31"/>
        <end position="65"/>
    </location>
</feature>
<dbReference type="AlphaFoldDB" id="A0A6A1UYG8"/>
<evidence type="ECO:0000256" key="1">
    <source>
        <dbReference type="SAM" id="Coils"/>
    </source>
</evidence>
<dbReference type="EMBL" id="RXIC02000026">
    <property type="protein sequence ID" value="KAB1204707.1"/>
    <property type="molecule type" value="Genomic_DNA"/>
</dbReference>
<protein>
    <submittedName>
        <fullName evidence="2">Uncharacterized protein</fullName>
    </submittedName>
</protein>